<dbReference type="CDD" id="cd12797">
    <property type="entry name" value="M23_peptidase"/>
    <property type="match status" value="1"/>
</dbReference>
<feature type="coiled-coil region" evidence="2">
    <location>
        <begin position="174"/>
        <end position="271"/>
    </location>
</feature>
<protein>
    <submittedName>
        <fullName evidence="6">Peptidoglycan DD-metalloendopeptidase family protein</fullName>
    </submittedName>
</protein>
<dbReference type="GO" id="GO:0004222">
    <property type="term" value="F:metalloendopeptidase activity"/>
    <property type="evidence" value="ECO:0007669"/>
    <property type="project" value="TreeGrafter"/>
</dbReference>
<dbReference type="Proteomes" id="UP001199355">
    <property type="component" value="Unassembled WGS sequence"/>
</dbReference>
<name>A0AAE3AVC5_9FIRM</name>
<reference evidence="6 7" key="1">
    <citation type="submission" date="2021-10" db="EMBL/GenBank/DDBJ databases">
        <title>Anaerobic single-cell dispensing facilitates the cultivation of human gut bacteria.</title>
        <authorList>
            <person name="Afrizal A."/>
        </authorList>
    </citation>
    <scope>NUCLEOTIDE SEQUENCE [LARGE SCALE GENOMIC DNA]</scope>
    <source>
        <strain evidence="6 7">CLA-AA-H244</strain>
    </source>
</reference>
<comment type="caution">
    <text evidence="6">The sequence shown here is derived from an EMBL/GenBank/DDBJ whole genome shotgun (WGS) entry which is preliminary data.</text>
</comment>
<evidence type="ECO:0000313" key="6">
    <source>
        <dbReference type="EMBL" id="MCC2166762.1"/>
    </source>
</evidence>
<feature type="signal peptide" evidence="3">
    <location>
        <begin position="1"/>
        <end position="28"/>
    </location>
</feature>
<dbReference type="InterPro" id="IPR011055">
    <property type="entry name" value="Dup_hybrid_motif"/>
</dbReference>
<dbReference type="Gene3D" id="2.70.70.10">
    <property type="entry name" value="Glucose Permease (Domain IIA)"/>
    <property type="match status" value="1"/>
</dbReference>
<dbReference type="Pfam" id="PF24568">
    <property type="entry name" value="CC_PcsB"/>
    <property type="match status" value="1"/>
</dbReference>
<sequence>MRIGKKRITACLLSAALLLFTSMIPVQASTALEESIKQKQQAISDAQSEKKKIQSNISDIKSMVSQLQKSKKDLETYVAQLDGQLDDLENKIEDLKEEITAKKTEIEETKADIEQAQAVADQQYEDMKTRLRYLYRNSKGNGYLELLVNAGSFADMLNQAGYVEQLSSYDSRKLEEYRQSVEYLELCKQTLEEEEDVLNTAQASLEKEQQAVNTLISEKEQQIVAYQGDISNKEAAIKEYEADISAQNATIAALEKAVAADKAKLEEENRLKYDGGMFQMPCPGYTRISDDYGNRMHPTLKVQKFHNGVDFAAPSGTAILAAYSGNVVAASYNSSMGNYVMIDHGDGLYTIYMHASKLYVSTGQSVSKGATIAAVGSTGRSTGPHLHFSVRSNGSYVSPWNYLK</sequence>
<dbReference type="AlphaFoldDB" id="A0AAE3AVC5"/>
<feature type="coiled-coil region" evidence="2">
    <location>
        <begin position="29"/>
        <end position="126"/>
    </location>
</feature>
<dbReference type="EMBL" id="JAJEQF010000005">
    <property type="protein sequence ID" value="MCC2166762.1"/>
    <property type="molecule type" value="Genomic_DNA"/>
</dbReference>
<dbReference type="InterPro" id="IPR050570">
    <property type="entry name" value="Cell_wall_metabolism_enzyme"/>
</dbReference>
<gene>
    <name evidence="6" type="ORF">LKD45_03440</name>
</gene>
<dbReference type="SUPFAM" id="SSF51261">
    <property type="entry name" value="Duplicated hybrid motif"/>
    <property type="match status" value="1"/>
</dbReference>
<keyword evidence="7" id="KW-1185">Reference proteome</keyword>
<keyword evidence="1 3" id="KW-0732">Signal</keyword>
<feature type="domain" description="M23ase beta-sheet core" evidence="4">
    <location>
        <begin position="304"/>
        <end position="399"/>
    </location>
</feature>
<dbReference type="InterPro" id="IPR016047">
    <property type="entry name" value="M23ase_b-sheet_dom"/>
</dbReference>
<dbReference type="PANTHER" id="PTHR21666">
    <property type="entry name" value="PEPTIDASE-RELATED"/>
    <property type="match status" value="1"/>
</dbReference>
<evidence type="ECO:0000256" key="1">
    <source>
        <dbReference type="ARBA" id="ARBA00022729"/>
    </source>
</evidence>
<evidence type="ECO:0000313" key="7">
    <source>
        <dbReference type="Proteomes" id="UP001199355"/>
    </source>
</evidence>
<proteinExistence type="predicted"/>
<dbReference type="SUPFAM" id="SSF46579">
    <property type="entry name" value="Prefoldin"/>
    <property type="match status" value="1"/>
</dbReference>
<keyword evidence="2" id="KW-0175">Coiled coil</keyword>
<feature type="chain" id="PRO_5042114867" evidence="3">
    <location>
        <begin position="29"/>
        <end position="404"/>
    </location>
</feature>
<evidence type="ECO:0000256" key="3">
    <source>
        <dbReference type="SAM" id="SignalP"/>
    </source>
</evidence>
<dbReference type="PANTHER" id="PTHR21666:SF289">
    <property type="entry name" value="L-ALA--D-GLU ENDOPEPTIDASE"/>
    <property type="match status" value="1"/>
</dbReference>
<dbReference type="InterPro" id="IPR057309">
    <property type="entry name" value="PcsB_CC"/>
</dbReference>
<organism evidence="6 7">
    <name type="scientific">Gallintestinimicrobium propionicum</name>
    <dbReference type="NCBI Taxonomy" id="2981770"/>
    <lineage>
        <taxon>Bacteria</taxon>
        <taxon>Bacillati</taxon>
        <taxon>Bacillota</taxon>
        <taxon>Clostridia</taxon>
        <taxon>Lachnospirales</taxon>
        <taxon>Lachnospiraceae</taxon>
        <taxon>Gallintestinimicrobium</taxon>
    </lineage>
</organism>
<dbReference type="RefSeq" id="WP_117961455.1">
    <property type="nucleotide sequence ID" value="NZ_JAJEQF010000005.1"/>
</dbReference>
<evidence type="ECO:0000256" key="2">
    <source>
        <dbReference type="SAM" id="Coils"/>
    </source>
</evidence>
<evidence type="ECO:0000259" key="5">
    <source>
        <dbReference type="Pfam" id="PF24568"/>
    </source>
</evidence>
<dbReference type="Pfam" id="PF01551">
    <property type="entry name" value="Peptidase_M23"/>
    <property type="match status" value="1"/>
</dbReference>
<accession>A0AAE3AVC5</accession>
<feature type="domain" description="Peptidoglycan hydrolase PcsB coiled-coil" evidence="5">
    <location>
        <begin position="113"/>
        <end position="184"/>
    </location>
</feature>
<evidence type="ECO:0000259" key="4">
    <source>
        <dbReference type="Pfam" id="PF01551"/>
    </source>
</evidence>
<dbReference type="Gene3D" id="6.10.250.3150">
    <property type="match status" value="1"/>
</dbReference>